<dbReference type="FunFam" id="3.90.850.10:FF:000002">
    <property type="entry name" value="2-hydroxyhepta-2,4-diene-1,7-dioate isomerase"/>
    <property type="match status" value="1"/>
</dbReference>
<keyword evidence="2" id="KW-0479">Metal-binding</keyword>
<dbReference type="GO" id="GO:0016787">
    <property type="term" value="F:hydrolase activity"/>
    <property type="evidence" value="ECO:0007669"/>
    <property type="project" value="UniProtKB-KW"/>
</dbReference>
<dbReference type="RefSeq" id="WP_171220671.1">
    <property type="nucleotide sequence ID" value="NZ_JABEPP010000007.1"/>
</dbReference>
<keyword evidence="5" id="KW-1185">Reference proteome</keyword>
<reference evidence="4 5" key="1">
    <citation type="submission" date="2020-04" db="EMBL/GenBank/DDBJ databases">
        <title>Enterovirga sp. isolate from soil.</title>
        <authorList>
            <person name="Chea S."/>
            <person name="Kim D.-U."/>
        </authorList>
    </citation>
    <scope>NUCLEOTIDE SEQUENCE [LARGE SCALE GENOMIC DNA]</scope>
    <source>
        <strain evidence="4 5">DB1703</strain>
    </source>
</reference>
<dbReference type="Gene3D" id="3.90.850.10">
    <property type="entry name" value="Fumarylacetoacetase-like, C-terminal domain"/>
    <property type="match status" value="1"/>
</dbReference>
<gene>
    <name evidence="4" type="ORF">HJG44_22725</name>
</gene>
<comment type="similarity">
    <text evidence="1">Belongs to the FAH family.</text>
</comment>
<organism evidence="4 5">
    <name type="scientific">Enterovirga aerilata</name>
    <dbReference type="NCBI Taxonomy" id="2730920"/>
    <lineage>
        <taxon>Bacteria</taxon>
        <taxon>Pseudomonadati</taxon>
        <taxon>Pseudomonadota</taxon>
        <taxon>Alphaproteobacteria</taxon>
        <taxon>Hyphomicrobiales</taxon>
        <taxon>Methylobacteriaceae</taxon>
        <taxon>Enterovirga</taxon>
    </lineage>
</organism>
<dbReference type="Pfam" id="PF01557">
    <property type="entry name" value="FAA_hydrolase"/>
    <property type="match status" value="1"/>
</dbReference>
<evidence type="ECO:0000313" key="5">
    <source>
        <dbReference type="Proteomes" id="UP000564885"/>
    </source>
</evidence>
<name>A0A849IFF7_9HYPH</name>
<dbReference type="PANTHER" id="PTHR42796">
    <property type="entry name" value="FUMARYLACETOACETATE HYDROLASE DOMAIN-CONTAINING PROTEIN 2A-RELATED"/>
    <property type="match status" value="1"/>
</dbReference>
<feature type="domain" description="Fumarylacetoacetase-like C-terminal" evidence="3">
    <location>
        <begin position="79"/>
        <end position="285"/>
    </location>
</feature>
<accession>A0A849IFF7</accession>
<dbReference type="GO" id="GO:0016853">
    <property type="term" value="F:isomerase activity"/>
    <property type="evidence" value="ECO:0007669"/>
    <property type="project" value="UniProtKB-ARBA"/>
</dbReference>
<comment type="caution">
    <text evidence="4">The sequence shown here is derived from an EMBL/GenBank/DDBJ whole genome shotgun (WGS) entry which is preliminary data.</text>
</comment>
<dbReference type="GO" id="GO:0046872">
    <property type="term" value="F:metal ion binding"/>
    <property type="evidence" value="ECO:0007669"/>
    <property type="project" value="UniProtKB-KW"/>
</dbReference>
<dbReference type="GO" id="GO:0019752">
    <property type="term" value="P:carboxylic acid metabolic process"/>
    <property type="evidence" value="ECO:0007669"/>
    <property type="project" value="UniProtKB-ARBA"/>
</dbReference>
<proteinExistence type="inferred from homology"/>
<evidence type="ECO:0000256" key="2">
    <source>
        <dbReference type="ARBA" id="ARBA00022723"/>
    </source>
</evidence>
<dbReference type="InterPro" id="IPR011234">
    <property type="entry name" value="Fumarylacetoacetase-like_C"/>
</dbReference>
<dbReference type="EMBL" id="JABEPP010000007">
    <property type="protein sequence ID" value="NNM75179.1"/>
    <property type="molecule type" value="Genomic_DNA"/>
</dbReference>
<dbReference type="Proteomes" id="UP000564885">
    <property type="component" value="Unassembled WGS sequence"/>
</dbReference>
<sequence>MRFSSVRTAQGDTLAARRDGGLYDLRRVDPSLPDGVGPLVVGGPELMERAAKAAESATAAARLDESSARYRPVIERPGKIICIGRNYAAHAREGGAEPLDYPDVFMRGANSLVAHGESLVRPRCSDKFDYEGELAFVIGRRARHVSREDAYAVIAGYSVFNEGSVRDYQRKATQWTMGKNFDGTGGFGPDLVTPDELPAGAEGLRLTTTLNGRLMQDGNTRDFIFPVAQVVVILTEAMTLEPGDVVLTGTPAGVGYARNPPVFLKPGDVVEVTIETVGTLRNTVRDEA</sequence>
<dbReference type="AlphaFoldDB" id="A0A849IFF7"/>
<protein>
    <submittedName>
        <fullName evidence="4">Fumarylacetoacetate hydrolase family protein</fullName>
    </submittedName>
</protein>
<dbReference type="PANTHER" id="PTHR42796:SF4">
    <property type="entry name" value="FUMARYLACETOACETATE HYDROLASE DOMAIN-CONTAINING PROTEIN 2A"/>
    <property type="match status" value="1"/>
</dbReference>
<keyword evidence="4" id="KW-0378">Hydrolase</keyword>
<evidence type="ECO:0000256" key="1">
    <source>
        <dbReference type="ARBA" id="ARBA00010211"/>
    </source>
</evidence>
<dbReference type="InterPro" id="IPR036663">
    <property type="entry name" value="Fumarylacetoacetase_C_sf"/>
</dbReference>
<dbReference type="InterPro" id="IPR051121">
    <property type="entry name" value="FAH"/>
</dbReference>
<dbReference type="SUPFAM" id="SSF56529">
    <property type="entry name" value="FAH"/>
    <property type="match status" value="1"/>
</dbReference>
<evidence type="ECO:0000259" key="3">
    <source>
        <dbReference type="Pfam" id="PF01557"/>
    </source>
</evidence>
<evidence type="ECO:0000313" key="4">
    <source>
        <dbReference type="EMBL" id="NNM75179.1"/>
    </source>
</evidence>